<evidence type="ECO:0008006" key="3">
    <source>
        <dbReference type="Google" id="ProtNLM"/>
    </source>
</evidence>
<protein>
    <recommendedName>
        <fullName evidence="3">Fucose-specific lectin</fullName>
    </recommendedName>
</protein>
<gene>
    <name evidence="1" type="ORF">L207DRAFT_206113</name>
</gene>
<sequence>MSAVTCPTGSANCNTINNCYLPTTNSPNEYTGLAAVNVDNAQDWRVYYYDDEGNLSELAGNSSGFDMGNPIGGLALNSSGIAAVNINSTTNNINVFYVDQLTEALYTTEFNGAWTTPYPLSPERVTTWNPTSGLGAAYSPGQDQLHVYYTGLDLGIYEFLGGYASLKNKTWLAQPGRNHIWAEADYVGADITAVGWLDQVRFFQVAQNKMVEGSLNSSTWTESFVSSVQL</sequence>
<name>A0A2J6S5T2_HYAVF</name>
<organism evidence="1 2">
    <name type="scientific">Hyaloscypha variabilis (strain UAMH 11265 / GT02V1 / F)</name>
    <name type="common">Meliniomyces variabilis</name>
    <dbReference type="NCBI Taxonomy" id="1149755"/>
    <lineage>
        <taxon>Eukaryota</taxon>
        <taxon>Fungi</taxon>
        <taxon>Dikarya</taxon>
        <taxon>Ascomycota</taxon>
        <taxon>Pezizomycotina</taxon>
        <taxon>Leotiomycetes</taxon>
        <taxon>Helotiales</taxon>
        <taxon>Hyaloscyphaceae</taxon>
        <taxon>Hyaloscypha</taxon>
        <taxon>Hyaloscypha variabilis</taxon>
    </lineage>
</organism>
<proteinExistence type="predicted"/>
<keyword evidence="2" id="KW-1185">Reference proteome</keyword>
<reference evidence="1 2" key="1">
    <citation type="submission" date="2016-04" db="EMBL/GenBank/DDBJ databases">
        <title>A degradative enzymes factory behind the ericoid mycorrhizal symbiosis.</title>
        <authorList>
            <consortium name="DOE Joint Genome Institute"/>
            <person name="Martino E."/>
            <person name="Morin E."/>
            <person name="Grelet G."/>
            <person name="Kuo A."/>
            <person name="Kohler A."/>
            <person name="Daghino S."/>
            <person name="Barry K."/>
            <person name="Choi C."/>
            <person name="Cichocki N."/>
            <person name="Clum A."/>
            <person name="Copeland A."/>
            <person name="Hainaut M."/>
            <person name="Haridas S."/>
            <person name="Labutti K."/>
            <person name="Lindquist E."/>
            <person name="Lipzen A."/>
            <person name="Khouja H.-R."/>
            <person name="Murat C."/>
            <person name="Ohm R."/>
            <person name="Olson A."/>
            <person name="Spatafora J."/>
            <person name="Veneault-Fourrey C."/>
            <person name="Henrissat B."/>
            <person name="Grigoriev I."/>
            <person name="Martin F."/>
            <person name="Perotto S."/>
        </authorList>
    </citation>
    <scope>NUCLEOTIDE SEQUENCE [LARGE SCALE GENOMIC DNA]</scope>
    <source>
        <strain evidence="1 2">F</strain>
    </source>
</reference>
<dbReference type="Proteomes" id="UP000235786">
    <property type="component" value="Unassembled WGS sequence"/>
</dbReference>
<evidence type="ECO:0000313" key="2">
    <source>
        <dbReference type="Proteomes" id="UP000235786"/>
    </source>
</evidence>
<dbReference type="AlphaFoldDB" id="A0A2J6S5T2"/>
<dbReference type="EMBL" id="KZ613939">
    <property type="protein sequence ID" value="PMD46119.1"/>
    <property type="molecule type" value="Genomic_DNA"/>
</dbReference>
<accession>A0A2J6S5T2</accession>
<dbReference type="SUPFAM" id="SSF89372">
    <property type="entry name" value="Fucose-specific lectin"/>
    <property type="match status" value="1"/>
</dbReference>
<dbReference type="Gene3D" id="2.120.10.70">
    <property type="entry name" value="Fucose-specific lectin"/>
    <property type="match status" value="1"/>
</dbReference>
<evidence type="ECO:0000313" key="1">
    <source>
        <dbReference type="EMBL" id="PMD46119.1"/>
    </source>
</evidence>
<dbReference type="OrthoDB" id="4696326at2759"/>